<keyword evidence="1 2" id="KW-0732">Signal</keyword>
<dbReference type="InterPro" id="IPR005519">
    <property type="entry name" value="Acid_phosphat_B-like"/>
</dbReference>
<dbReference type="InterPro" id="IPR036412">
    <property type="entry name" value="HAD-like_sf"/>
</dbReference>
<dbReference type="PANTHER" id="PTHR31284:SF10">
    <property type="entry name" value="ACID PHOSPHATASE-LIKE PROTEIN"/>
    <property type="match status" value="1"/>
</dbReference>
<dbReference type="SUPFAM" id="SSF56784">
    <property type="entry name" value="HAD-like"/>
    <property type="match status" value="1"/>
</dbReference>
<dbReference type="InterPro" id="IPR023214">
    <property type="entry name" value="HAD_sf"/>
</dbReference>
<evidence type="ECO:0000256" key="2">
    <source>
        <dbReference type="SAM" id="SignalP"/>
    </source>
</evidence>
<gene>
    <name evidence="3" type="ORF">DFP80_105124</name>
</gene>
<dbReference type="SFLD" id="SFLDS00003">
    <property type="entry name" value="Haloacid_Dehalogenase"/>
    <property type="match status" value="1"/>
</dbReference>
<dbReference type="Gene3D" id="3.40.50.1000">
    <property type="entry name" value="HAD superfamily/HAD-like"/>
    <property type="match status" value="1"/>
</dbReference>
<keyword evidence="3" id="KW-0449">Lipoprotein</keyword>
<reference evidence="3 4" key="1">
    <citation type="submission" date="2018-06" db="EMBL/GenBank/DDBJ databases">
        <title>Genomic Encyclopedia of Type Strains, Phase III (KMG-III): the genomes of soil and plant-associated and newly described type strains.</title>
        <authorList>
            <person name="Whitman W."/>
        </authorList>
    </citation>
    <scope>NUCLEOTIDE SEQUENCE [LARGE SCALE GENOMIC DNA]</scope>
    <source>
        <strain evidence="3 4">CECT 7377</strain>
    </source>
</reference>
<dbReference type="Pfam" id="PF03767">
    <property type="entry name" value="Acid_phosphat_B"/>
    <property type="match status" value="1"/>
</dbReference>
<dbReference type="InterPro" id="IPR006423">
    <property type="entry name" value="Lipo_e_P4"/>
</dbReference>
<dbReference type="EMBL" id="QNSE01000005">
    <property type="protein sequence ID" value="RBP83804.1"/>
    <property type="molecule type" value="Genomic_DNA"/>
</dbReference>
<dbReference type="RefSeq" id="WP_113916168.1">
    <property type="nucleotide sequence ID" value="NZ_QNSE01000005.1"/>
</dbReference>
<sequence length="252" mass="28736">MKKLTASLLFALPLLGSNAAFSADQDTVCKAKEYNMALRYQQQSAEVMALQLQAYQFATQRFIQILANHNSDKKPAVVLDLDETVIDNTPLLVRDVNNCHDYTSWDTWSDWEKKGEPTLIPGAKDFIDFVTQQGVKIYYISDRFQENKADTLKTLKKLNVAQVSSDNVLLYTESKESRREIARKNHDIIMLIGDSLHDFAAEFKNKESTEYQRGLVAKEAKHFGNNWIVMPNASYGSWSKSELQAWNEKAAK</sequence>
<feature type="signal peptide" evidence="2">
    <location>
        <begin position="1"/>
        <end position="22"/>
    </location>
</feature>
<name>A0A366JBY2_9GAMM</name>
<organism evidence="3 4">
    <name type="scientific">Marinomonas rhizomae</name>
    <dbReference type="NCBI Taxonomy" id="491948"/>
    <lineage>
        <taxon>Bacteria</taxon>
        <taxon>Pseudomonadati</taxon>
        <taxon>Pseudomonadota</taxon>
        <taxon>Gammaproteobacteria</taxon>
        <taxon>Oceanospirillales</taxon>
        <taxon>Oceanospirillaceae</taxon>
        <taxon>Marinomonas</taxon>
    </lineage>
</organism>
<dbReference type="AlphaFoldDB" id="A0A366JBY2"/>
<dbReference type="CDD" id="cd07534">
    <property type="entry name" value="HAD_CAP"/>
    <property type="match status" value="1"/>
</dbReference>
<comment type="caution">
    <text evidence="3">The sequence shown here is derived from an EMBL/GenBank/DDBJ whole genome shotgun (WGS) entry which is preliminary data.</text>
</comment>
<dbReference type="Proteomes" id="UP000252792">
    <property type="component" value="Unassembled WGS sequence"/>
</dbReference>
<protein>
    <submittedName>
        <fullName evidence="3">5'-nucleotidase (Lipoprotein e(P4) family)</fullName>
    </submittedName>
</protein>
<feature type="chain" id="PRO_5016833929" evidence="2">
    <location>
        <begin position="23"/>
        <end position="252"/>
    </location>
</feature>
<dbReference type="SFLD" id="SFLDG01125">
    <property type="entry name" value="C1.1:_Acid_Phosphatase_Like"/>
    <property type="match status" value="1"/>
</dbReference>
<accession>A0A366JBY2</accession>
<dbReference type="PANTHER" id="PTHR31284">
    <property type="entry name" value="ACID PHOSPHATASE-LIKE PROTEIN"/>
    <property type="match status" value="1"/>
</dbReference>
<keyword evidence="4" id="KW-1185">Reference proteome</keyword>
<dbReference type="NCBIfam" id="TIGR01533">
    <property type="entry name" value="lipo_e_P4"/>
    <property type="match status" value="1"/>
</dbReference>
<dbReference type="OrthoDB" id="395856at2"/>
<evidence type="ECO:0000256" key="1">
    <source>
        <dbReference type="ARBA" id="ARBA00022729"/>
    </source>
</evidence>
<dbReference type="GO" id="GO:0009279">
    <property type="term" value="C:cell outer membrane"/>
    <property type="evidence" value="ECO:0007669"/>
    <property type="project" value="InterPro"/>
</dbReference>
<dbReference type="PIRSF" id="PIRSF019271">
    <property type="entry name" value="Acid_Ptase_C"/>
    <property type="match status" value="1"/>
</dbReference>
<proteinExistence type="predicted"/>
<evidence type="ECO:0000313" key="3">
    <source>
        <dbReference type="EMBL" id="RBP83804.1"/>
    </source>
</evidence>
<evidence type="ECO:0000313" key="4">
    <source>
        <dbReference type="Proteomes" id="UP000252792"/>
    </source>
</evidence>